<dbReference type="InterPro" id="IPR017850">
    <property type="entry name" value="Alkaline_phosphatase_core_sf"/>
</dbReference>
<dbReference type="PANTHER" id="PTHR43751:SF3">
    <property type="entry name" value="SULFATASE N-TERMINAL DOMAIN-CONTAINING PROTEIN"/>
    <property type="match status" value="1"/>
</dbReference>
<reference evidence="2 3" key="1">
    <citation type="submission" date="2022-06" db="EMBL/GenBank/DDBJ databases">
        <title>Halogeometricum sp. a new haloarchaeum isolate from saline soil.</title>
        <authorList>
            <person name="Strakova D."/>
            <person name="Galisteo C."/>
            <person name="Sanchez-Porro C."/>
            <person name="Ventosa A."/>
        </authorList>
    </citation>
    <scope>NUCLEOTIDE SEQUENCE [LARGE SCALE GENOMIC DNA]</scope>
    <source>
        <strain evidence="3">S3BR25-2</strain>
    </source>
</reference>
<dbReference type="Pfam" id="PF00884">
    <property type="entry name" value="Sulfatase"/>
    <property type="match status" value="1"/>
</dbReference>
<protein>
    <submittedName>
        <fullName evidence="2">Sulfatase-like hydrolase/transferase</fullName>
    </submittedName>
</protein>
<dbReference type="Proteomes" id="UP001254813">
    <property type="component" value="Unassembled WGS sequence"/>
</dbReference>
<dbReference type="EMBL" id="JAMQOQ010000003">
    <property type="protein sequence ID" value="MDS0295348.1"/>
    <property type="molecule type" value="Genomic_DNA"/>
</dbReference>
<gene>
    <name evidence="2" type="ORF">NDI79_14325</name>
</gene>
<feature type="domain" description="Sulfatase N-terminal" evidence="1">
    <location>
        <begin position="4"/>
        <end position="343"/>
    </location>
</feature>
<evidence type="ECO:0000259" key="1">
    <source>
        <dbReference type="Pfam" id="PF00884"/>
    </source>
</evidence>
<name>A0ABU2G4Y7_9EURY</name>
<dbReference type="CDD" id="cd16148">
    <property type="entry name" value="sulfatase_like"/>
    <property type="match status" value="1"/>
</dbReference>
<evidence type="ECO:0000313" key="2">
    <source>
        <dbReference type="EMBL" id="MDS0295348.1"/>
    </source>
</evidence>
<proteinExistence type="predicted"/>
<dbReference type="Gene3D" id="3.40.720.10">
    <property type="entry name" value="Alkaline Phosphatase, subunit A"/>
    <property type="match status" value="1"/>
</dbReference>
<dbReference type="SUPFAM" id="SSF53649">
    <property type="entry name" value="Alkaline phosphatase-like"/>
    <property type="match status" value="1"/>
</dbReference>
<dbReference type="InterPro" id="IPR052701">
    <property type="entry name" value="GAG_Ulvan_Degrading_Sulfatases"/>
</dbReference>
<sequence>MHQPNVLLIVLDTARMDTVTSMLNAGDLPGLKKFADNGCTFTNAYANAPWTLPSHAAMFTGQRSSVHGAHAGHKQFNPETPTLAELLYNEGYDTLGISGNSWVSSEFGFGRGFSNLSMKWDRYWKGHDLSSVSRQSGVGKFKELVRAVSTREAPFSIANAVNAKILGADDFGTKLTTDRTVKWLRKRSSADPFFYFINYLEPHLPYEPPGEFVSQFVTRSDFESINQNPWEYIAGTAEMSKQDFETLMQLYKAEIAYLDKHLSRLYDALVDSRLIDETAVFIVGDHGENIGDHGLMDHQYSLHSTLLNVPLIAHYPPEVDSGKSEKFVELRDLYRTVANLAGISRPISDTVSNFDILEGDGRDAVFAEYRHPQPDMESLKKEVSELVPDYEKFDNSLRSVRTAEWKLIESESGDLLLYDSDDESVEISSDHPKVVSELSDLMDQEGIRLDRTAKEETEMSAASKQRLADLGYI</sequence>
<organism evidence="2 3">
    <name type="scientific">Halogeometricum luteum</name>
    <dbReference type="NCBI Taxonomy" id="2950537"/>
    <lineage>
        <taxon>Archaea</taxon>
        <taxon>Methanobacteriati</taxon>
        <taxon>Methanobacteriota</taxon>
        <taxon>Stenosarchaea group</taxon>
        <taxon>Halobacteria</taxon>
        <taxon>Halobacteriales</taxon>
        <taxon>Haloferacaceae</taxon>
        <taxon>Halogeometricum</taxon>
    </lineage>
</organism>
<dbReference type="InterPro" id="IPR000917">
    <property type="entry name" value="Sulfatase_N"/>
</dbReference>
<dbReference type="PANTHER" id="PTHR43751">
    <property type="entry name" value="SULFATASE"/>
    <property type="match status" value="1"/>
</dbReference>
<dbReference type="RefSeq" id="WP_310929228.1">
    <property type="nucleotide sequence ID" value="NZ_JAMQOQ010000003.1"/>
</dbReference>
<evidence type="ECO:0000313" key="3">
    <source>
        <dbReference type="Proteomes" id="UP001254813"/>
    </source>
</evidence>
<keyword evidence="3" id="KW-1185">Reference proteome</keyword>
<comment type="caution">
    <text evidence="2">The sequence shown here is derived from an EMBL/GenBank/DDBJ whole genome shotgun (WGS) entry which is preliminary data.</text>
</comment>
<accession>A0ABU2G4Y7</accession>